<protein>
    <submittedName>
        <fullName evidence="1">Uncharacterized protein</fullName>
    </submittedName>
</protein>
<organism evidence="1 2">
    <name type="scientific">Cupriavidus alkaliphilus</name>
    <dbReference type="NCBI Taxonomy" id="942866"/>
    <lineage>
        <taxon>Bacteria</taxon>
        <taxon>Pseudomonadati</taxon>
        <taxon>Pseudomonadota</taxon>
        <taxon>Betaproteobacteria</taxon>
        <taxon>Burkholderiales</taxon>
        <taxon>Burkholderiaceae</taxon>
        <taxon>Cupriavidus</taxon>
    </lineage>
</organism>
<dbReference type="AlphaFoldDB" id="A0A7W4VDY8"/>
<comment type="caution">
    <text evidence="1">The sequence shown here is derived from an EMBL/GenBank/DDBJ whole genome shotgun (WGS) entry which is preliminary data.</text>
</comment>
<reference evidence="1 2" key="1">
    <citation type="submission" date="2020-08" db="EMBL/GenBank/DDBJ databases">
        <title>Genomic Encyclopedia of Type Strains, Phase IV (KMG-V): Genome sequencing to study the core and pangenomes of soil and plant-associated prokaryotes.</title>
        <authorList>
            <person name="Whitman W."/>
        </authorList>
    </citation>
    <scope>NUCLEOTIDE SEQUENCE [LARGE SCALE GENOMIC DNA]</scope>
    <source>
        <strain evidence="1 2">SLV-2362</strain>
    </source>
</reference>
<evidence type="ECO:0000313" key="2">
    <source>
        <dbReference type="Proteomes" id="UP000578036"/>
    </source>
</evidence>
<dbReference type="Pfam" id="PF19786">
    <property type="entry name" value="DUF6270"/>
    <property type="match status" value="1"/>
</dbReference>
<dbReference type="InterPro" id="IPR046237">
    <property type="entry name" value="DUF6270"/>
</dbReference>
<dbReference type="SUPFAM" id="SSF52402">
    <property type="entry name" value="Adenine nucleotide alpha hydrolases-like"/>
    <property type="match status" value="1"/>
</dbReference>
<proteinExistence type="predicted"/>
<keyword evidence="2" id="KW-1185">Reference proteome</keyword>
<dbReference type="RefSeq" id="WP_183299876.1">
    <property type="nucleotide sequence ID" value="NZ_JACHWF010000004.1"/>
</dbReference>
<dbReference type="EMBL" id="JACHWF010000004">
    <property type="protein sequence ID" value="MBB3009220.1"/>
    <property type="molecule type" value="Genomic_DNA"/>
</dbReference>
<accession>A0A7W4VDY8</accession>
<dbReference type="Proteomes" id="UP000578036">
    <property type="component" value="Unassembled WGS sequence"/>
</dbReference>
<sequence>MKVFILGSCVSRDVFNHAGQGEFEIVDYVARSSISSMFAGKPFEDTFSNRLNSKFQARMVNLDIVKQARYRLATVDADVILIDLIDERFNLVEVENARYCTASSEFIATGALAELPSYTLVPSGSERFLRLWKAGWRSLVQLLESRGKLPKVRVNKVFWQAKTSSGADFPKISANNVDAANVTLNVMYEYMATFLEPDQFFEYDESVMRCTDTHDWGPAPFHYCEDFCKEALGYLRGGPRKPKQISHSQLIAQKDARPVTSHREIRSKFQALPSPYTDFMALSFASPAAAATAARAIIAGLASEPLTVRIASPFGVPDAVLVLGNGSQPIQRQDGAALYSGYGMARGRFTFGQAAWARTCLAMRDMGGEVGQFTGLDMERGGIFAETDLFGHGQLFVSSHQGCAAISNRSHLHCIVLNAMGEATELHEQAVLSLLFSNNTFHSQQPASHQTLMIGVSLLPLDKRASLKEGRLRLDEKRAFTQWLEPSPGRYSELMAQGADEVVSNTRAVLSHPDFTSITLDLSGGKDSRMVFGSALHVEGWQDRIALKSNDVPNSEDLPIACSIAKLFGARFWEGDAVPQDPLTCETNLELWRSYFHGMYHRMGATAWSPRGRNTASMSLSGGNGEVMRTFWSKNLRNYLTSEDTARTLADRLVMKTGVWKGIDKAAAPEIAVFTADAITALPGGILADKLESHYLYLRNRAHFGMRGFTFMHDRPVWFPLMSGALMQAAFSLSLKERESGRLVYDVTQAMHPLLTQIAYDGGNGPTSGSGYTAAKTPLHFELDRDQSAWEAAVVEQRKNAARSRTGPAAMSWPAWPTYVRDSAMAAFTESRDISSVARRILGEEYAARMLREFEVKSRLGFSMASRILAVRDALQ</sequence>
<evidence type="ECO:0000313" key="1">
    <source>
        <dbReference type="EMBL" id="MBB3009220.1"/>
    </source>
</evidence>
<gene>
    <name evidence="1" type="ORF">FHX61_003893</name>
</gene>
<name>A0A7W4VDY8_9BURK</name>